<reference evidence="2 3" key="1">
    <citation type="submission" date="2019-12" db="EMBL/GenBank/DDBJ databases">
        <authorList>
            <person name="Alioto T."/>
            <person name="Alioto T."/>
            <person name="Gomez Garrido J."/>
        </authorList>
    </citation>
    <scope>NUCLEOTIDE SEQUENCE [LARGE SCALE GENOMIC DNA]</scope>
</reference>
<comment type="caution">
    <text evidence="2">The sequence shown here is derived from an EMBL/GenBank/DDBJ whole genome shotgun (WGS) entry which is preliminary data.</text>
</comment>
<accession>A0A8S0RC14</accession>
<evidence type="ECO:0000313" key="2">
    <source>
        <dbReference type="EMBL" id="CAA2976779.1"/>
    </source>
</evidence>
<evidence type="ECO:0000256" key="1">
    <source>
        <dbReference type="SAM" id="MobiDB-lite"/>
    </source>
</evidence>
<organism evidence="2 3">
    <name type="scientific">Olea europaea subsp. europaea</name>
    <dbReference type="NCBI Taxonomy" id="158383"/>
    <lineage>
        <taxon>Eukaryota</taxon>
        <taxon>Viridiplantae</taxon>
        <taxon>Streptophyta</taxon>
        <taxon>Embryophyta</taxon>
        <taxon>Tracheophyta</taxon>
        <taxon>Spermatophyta</taxon>
        <taxon>Magnoliopsida</taxon>
        <taxon>eudicotyledons</taxon>
        <taxon>Gunneridae</taxon>
        <taxon>Pentapetalae</taxon>
        <taxon>asterids</taxon>
        <taxon>lamiids</taxon>
        <taxon>Lamiales</taxon>
        <taxon>Oleaceae</taxon>
        <taxon>Oleeae</taxon>
        <taxon>Olea</taxon>
    </lineage>
</organism>
<dbReference type="Gramene" id="OE9A053964T1">
    <property type="protein sequence ID" value="OE9A053964C1"/>
    <property type="gene ID" value="OE9A053964"/>
</dbReference>
<dbReference type="Proteomes" id="UP000594638">
    <property type="component" value="Unassembled WGS sequence"/>
</dbReference>
<keyword evidence="3" id="KW-1185">Reference proteome</keyword>
<name>A0A8S0RC14_OLEEU</name>
<sequence>MQAKYLVTRSTRRGPDFHVDAFDPPCPSHGRHRLLLGRGQEELKDVCAVERGPGKKPYRTSGVGESEITGRGGGGLWKEGAPASSRSGRRGPAPGEGSGRRPLGLGGGAGNLWSRWNWVAGVDEVGDPVSSEAGLPAGSRMERRHVRVTCIRTGTPISWRSGRRGPATGEGPGHRHRGLGGGAGNWGAEEIGWPASRRWCAGAQRAERSDAFDVASITYVDVDRRVQIMHRRRLAVDNVVLYVGEATAALIGVNVASEDDVDLGIDEPPLKLHPHRLPLHVNGSCCCCTTESAGAR</sequence>
<feature type="region of interest" description="Disordered" evidence="1">
    <location>
        <begin position="157"/>
        <end position="185"/>
    </location>
</feature>
<dbReference type="AlphaFoldDB" id="A0A8S0RC14"/>
<gene>
    <name evidence="2" type="ORF">OLEA9_A053964</name>
</gene>
<feature type="region of interest" description="Disordered" evidence="1">
    <location>
        <begin position="52"/>
        <end position="106"/>
    </location>
</feature>
<dbReference type="EMBL" id="CACTIH010002548">
    <property type="protein sequence ID" value="CAA2976779.1"/>
    <property type="molecule type" value="Genomic_DNA"/>
</dbReference>
<proteinExistence type="predicted"/>
<evidence type="ECO:0000313" key="3">
    <source>
        <dbReference type="Proteomes" id="UP000594638"/>
    </source>
</evidence>
<protein>
    <submittedName>
        <fullName evidence="2">Uncharacterized protein</fullName>
    </submittedName>
</protein>